<feature type="compositionally biased region" description="Basic and acidic residues" evidence="1">
    <location>
        <begin position="1"/>
        <end position="10"/>
    </location>
</feature>
<name>A0A146KYX6_LYGHE</name>
<feature type="region of interest" description="Disordered" evidence="1">
    <location>
        <begin position="1"/>
        <end position="61"/>
    </location>
</feature>
<feature type="compositionally biased region" description="Polar residues" evidence="1">
    <location>
        <begin position="29"/>
        <end position="51"/>
    </location>
</feature>
<dbReference type="EMBL" id="GDHC01018407">
    <property type="protein sequence ID" value="JAQ00222.1"/>
    <property type="molecule type" value="Transcribed_RNA"/>
</dbReference>
<reference evidence="2" key="1">
    <citation type="journal article" date="2016" name="Gigascience">
        <title>De novo construction of an expanded transcriptome assembly for the western tarnished plant bug, Lygus hesperus.</title>
        <authorList>
            <person name="Tassone E.E."/>
            <person name="Geib S.M."/>
            <person name="Hall B."/>
            <person name="Fabrick J.A."/>
            <person name="Brent C.S."/>
            <person name="Hull J.J."/>
        </authorList>
    </citation>
    <scope>NUCLEOTIDE SEQUENCE</scope>
</reference>
<sequence length="123" mass="13306">MAEKAQVEKNTRKKSTMAAATAARRVSVIDSNSNTLSGGNVTHSTTTATSNADGKGKGGDGFMGMDDTADFDRADHNGSVAAAMVNAMSTLMQSRSYQRALHVMERMVNQNDCFDIIDDFKYW</sequence>
<protein>
    <submittedName>
        <fullName evidence="2">Uncharacterized protein</fullName>
    </submittedName>
</protein>
<evidence type="ECO:0000256" key="1">
    <source>
        <dbReference type="SAM" id="MobiDB-lite"/>
    </source>
</evidence>
<gene>
    <name evidence="2" type="ORF">g.6883</name>
</gene>
<accession>A0A146KYX6</accession>
<organism evidence="2">
    <name type="scientific">Lygus hesperus</name>
    <name type="common">Western plant bug</name>
    <dbReference type="NCBI Taxonomy" id="30085"/>
    <lineage>
        <taxon>Eukaryota</taxon>
        <taxon>Metazoa</taxon>
        <taxon>Ecdysozoa</taxon>
        <taxon>Arthropoda</taxon>
        <taxon>Hexapoda</taxon>
        <taxon>Insecta</taxon>
        <taxon>Pterygota</taxon>
        <taxon>Neoptera</taxon>
        <taxon>Paraneoptera</taxon>
        <taxon>Hemiptera</taxon>
        <taxon>Heteroptera</taxon>
        <taxon>Panheteroptera</taxon>
        <taxon>Cimicomorpha</taxon>
        <taxon>Miridae</taxon>
        <taxon>Mirini</taxon>
        <taxon>Lygus</taxon>
    </lineage>
</organism>
<evidence type="ECO:0000313" key="2">
    <source>
        <dbReference type="EMBL" id="JAQ00222.1"/>
    </source>
</evidence>
<dbReference type="AlphaFoldDB" id="A0A146KYX6"/>
<proteinExistence type="predicted"/>